<dbReference type="Gene3D" id="3.40.50.2300">
    <property type="match status" value="1"/>
</dbReference>
<dbReference type="GO" id="GO:0003677">
    <property type="term" value="F:DNA binding"/>
    <property type="evidence" value="ECO:0007669"/>
    <property type="project" value="UniProtKB-KW"/>
</dbReference>
<feature type="modified residue" description="4-aspartylphosphate" evidence="2">
    <location>
        <position position="53"/>
    </location>
</feature>
<evidence type="ECO:0000259" key="5">
    <source>
        <dbReference type="PROSITE" id="PS51755"/>
    </source>
</evidence>
<dbReference type="RefSeq" id="WP_188486189.1">
    <property type="nucleotide sequence ID" value="NZ_BMCS01000001.1"/>
</dbReference>
<comment type="caution">
    <text evidence="6">The sequence shown here is derived from an EMBL/GenBank/DDBJ whole genome shotgun (WGS) entry which is preliminary data.</text>
</comment>
<keyword evidence="1 3" id="KW-0238">DNA-binding</keyword>
<feature type="domain" description="Response regulatory" evidence="4">
    <location>
        <begin position="4"/>
        <end position="117"/>
    </location>
</feature>
<dbReference type="Pfam" id="PF00486">
    <property type="entry name" value="Trans_reg_C"/>
    <property type="match status" value="1"/>
</dbReference>
<name>A0ABQ1U466_9NOCA</name>
<dbReference type="Pfam" id="PF00072">
    <property type="entry name" value="Response_reg"/>
    <property type="match status" value="1"/>
</dbReference>
<dbReference type="InterPro" id="IPR039420">
    <property type="entry name" value="WalR-like"/>
</dbReference>
<dbReference type="InterPro" id="IPR001789">
    <property type="entry name" value="Sig_transdc_resp-reg_receiver"/>
</dbReference>
<dbReference type="InterPro" id="IPR036388">
    <property type="entry name" value="WH-like_DNA-bd_sf"/>
</dbReference>
<evidence type="ECO:0000256" key="3">
    <source>
        <dbReference type="PROSITE-ProRule" id="PRU01091"/>
    </source>
</evidence>
<evidence type="ECO:0000259" key="4">
    <source>
        <dbReference type="PROSITE" id="PS50110"/>
    </source>
</evidence>
<dbReference type="PANTHER" id="PTHR48111">
    <property type="entry name" value="REGULATOR OF RPOS"/>
    <property type="match status" value="1"/>
</dbReference>
<dbReference type="PROSITE" id="PS50110">
    <property type="entry name" value="RESPONSE_REGULATORY"/>
    <property type="match status" value="1"/>
</dbReference>
<proteinExistence type="predicted"/>
<dbReference type="Gene3D" id="6.10.250.690">
    <property type="match status" value="1"/>
</dbReference>
<keyword evidence="7" id="KW-1185">Reference proteome</keyword>
<dbReference type="SUPFAM" id="SSF52172">
    <property type="entry name" value="CheY-like"/>
    <property type="match status" value="1"/>
</dbReference>
<dbReference type="Gene3D" id="1.10.10.10">
    <property type="entry name" value="Winged helix-like DNA-binding domain superfamily/Winged helix DNA-binding domain"/>
    <property type="match status" value="1"/>
</dbReference>
<evidence type="ECO:0000256" key="1">
    <source>
        <dbReference type="ARBA" id="ARBA00023125"/>
    </source>
</evidence>
<dbReference type="InterPro" id="IPR001867">
    <property type="entry name" value="OmpR/PhoB-type_DNA-bd"/>
</dbReference>
<accession>A0ABQ1U466</accession>
<feature type="DNA-binding region" description="OmpR/PhoB-type" evidence="3">
    <location>
        <begin position="124"/>
        <end position="220"/>
    </location>
</feature>
<dbReference type="InterPro" id="IPR016032">
    <property type="entry name" value="Sig_transdc_resp-reg_C-effctor"/>
</dbReference>
<keyword evidence="2" id="KW-0597">Phosphoprotein</keyword>
<evidence type="ECO:0000313" key="7">
    <source>
        <dbReference type="Proteomes" id="UP000632454"/>
    </source>
</evidence>
<dbReference type="SUPFAM" id="SSF46894">
    <property type="entry name" value="C-terminal effector domain of the bipartite response regulators"/>
    <property type="match status" value="1"/>
</dbReference>
<evidence type="ECO:0000313" key="6">
    <source>
        <dbReference type="EMBL" id="GGF10102.1"/>
    </source>
</evidence>
<evidence type="ECO:0000256" key="2">
    <source>
        <dbReference type="PROSITE-ProRule" id="PRU00169"/>
    </source>
</evidence>
<sequence length="228" mass="24956">MGSSILVIEDSTPIRIAIAAALTVAGHSVVARGDGDLLEVDLAEFRPDAVLLDVMLPGSDGFALLEIVRRRTDAGILMVTARDAVTDRLHGLTEGADDYVMKPFEMAELVARVDAVLRRRGRGSTIVHVDDLVVDADAARVLRGGTPITLTATEFRMLCFLARRRGRVLTKTQILTAVWGYEHYDPNLVEVHVSALRRKLEEHGPRLLHTERGLGYTLDSARPTDVPS</sequence>
<dbReference type="Proteomes" id="UP000632454">
    <property type="component" value="Unassembled WGS sequence"/>
</dbReference>
<protein>
    <submittedName>
        <fullName evidence="6">DNA-binding response regulator</fullName>
    </submittedName>
</protein>
<gene>
    <name evidence="6" type="primary">prrA</name>
    <name evidence="6" type="ORF">GCM10007298_02580</name>
</gene>
<feature type="domain" description="OmpR/PhoB-type" evidence="5">
    <location>
        <begin position="124"/>
        <end position="220"/>
    </location>
</feature>
<dbReference type="PROSITE" id="PS51755">
    <property type="entry name" value="OMPR_PHOB"/>
    <property type="match status" value="1"/>
</dbReference>
<dbReference type="SMART" id="SM00862">
    <property type="entry name" value="Trans_reg_C"/>
    <property type="match status" value="1"/>
</dbReference>
<dbReference type="CDD" id="cd00383">
    <property type="entry name" value="trans_reg_C"/>
    <property type="match status" value="1"/>
</dbReference>
<dbReference type="PANTHER" id="PTHR48111:SF28">
    <property type="entry name" value="TRANSCRIPTIONAL REGULATORY PROTEIN TCRX-RELATED"/>
    <property type="match status" value="1"/>
</dbReference>
<dbReference type="EMBL" id="BMCS01000001">
    <property type="protein sequence ID" value="GGF10102.1"/>
    <property type="molecule type" value="Genomic_DNA"/>
</dbReference>
<dbReference type="SMART" id="SM00448">
    <property type="entry name" value="REC"/>
    <property type="match status" value="1"/>
</dbReference>
<dbReference type="InterPro" id="IPR011006">
    <property type="entry name" value="CheY-like_superfamily"/>
</dbReference>
<reference evidence="7" key="1">
    <citation type="journal article" date="2019" name="Int. J. Syst. Evol. Microbiol.">
        <title>The Global Catalogue of Microorganisms (GCM) 10K type strain sequencing project: providing services to taxonomists for standard genome sequencing and annotation.</title>
        <authorList>
            <consortium name="The Broad Institute Genomics Platform"/>
            <consortium name="The Broad Institute Genome Sequencing Center for Infectious Disease"/>
            <person name="Wu L."/>
            <person name="Ma J."/>
        </authorList>
    </citation>
    <scope>NUCLEOTIDE SEQUENCE [LARGE SCALE GENOMIC DNA]</scope>
    <source>
        <strain evidence="7">CCM 7855</strain>
    </source>
</reference>
<organism evidence="6 7">
    <name type="scientific">Williamsia phyllosphaerae</name>
    <dbReference type="NCBI Taxonomy" id="885042"/>
    <lineage>
        <taxon>Bacteria</taxon>
        <taxon>Bacillati</taxon>
        <taxon>Actinomycetota</taxon>
        <taxon>Actinomycetes</taxon>
        <taxon>Mycobacteriales</taxon>
        <taxon>Nocardiaceae</taxon>
        <taxon>Williamsia</taxon>
    </lineage>
</organism>